<organism evidence="1">
    <name type="scientific">Salmonella enterica</name>
    <name type="common">Salmonella choleraesuis</name>
    <dbReference type="NCBI Taxonomy" id="28901"/>
    <lineage>
        <taxon>Bacteria</taxon>
        <taxon>Pseudomonadati</taxon>
        <taxon>Pseudomonadota</taxon>
        <taxon>Gammaproteobacteria</taxon>
        <taxon>Enterobacterales</taxon>
        <taxon>Enterobacteriaceae</taxon>
        <taxon>Salmonella</taxon>
    </lineage>
</organism>
<dbReference type="NCBIfam" id="NF033894">
    <property type="entry name" value="Eex_IncN"/>
    <property type="match status" value="1"/>
</dbReference>
<dbReference type="RefSeq" id="WP_079955395.1">
    <property type="nucleotide sequence ID" value="NZ_MYVW01000011.1"/>
</dbReference>
<proteinExistence type="predicted"/>
<dbReference type="EMBL" id="RSTU01000035">
    <property type="protein sequence ID" value="MIT93421.1"/>
    <property type="molecule type" value="Genomic_DNA"/>
</dbReference>
<reference evidence="1" key="1">
    <citation type="submission" date="2018-08" db="EMBL/GenBank/DDBJ databases">
        <authorList>
            <consortium name="GenomeTrakr network: Whole genome sequencing for foodborne pathogen traceback"/>
        </authorList>
    </citation>
    <scope>NUCLEOTIDE SEQUENCE [LARGE SCALE GENOMIC DNA]</scope>
    <source>
        <strain evidence="1">CFSAN034428</strain>
    </source>
</reference>
<evidence type="ECO:0008006" key="2">
    <source>
        <dbReference type="Google" id="ProtNLM"/>
    </source>
</evidence>
<dbReference type="Proteomes" id="UP000839515">
    <property type="component" value="Unassembled WGS sequence"/>
</dbReference>
<gene>
    <name evidence="1" type="ORF">ATP91_24595</name>
</gene>
<sequence length="89" mass="10376">MKRIFPVIISTTFILTITGCKEERSESWYKQHPDETYTTYSKCLEDGEASNNCEFAMRAALMFSHSGSPEVKDKFIKLFEQKEKALREK</sequence>
<evidence type="ECO:0000313" key="1">
    <source>
        <dbReference type="EMBL" id="MIT93421.1"/>
    </source>
</evidence>
<dbReference type="AlphaFoldDB" id="A0A402TR29"/>
<comment type="caution">
    <text evidence="1">The sequence shown here is derived from an EMBL/GenBank/DDBJ whole genome shotgun (WGS) entry which is preliminary data.</text>
</comment>
<protein>
    <recommendedName>
        <fullName evidence="2">EexN family lipoprotein</fullName>
    </recommendedName>
</protein>
<dbReference type="InterPro" id="IPR047937">
    <property type="entry name" value="Eex_IncN-like"/>
</dbReference>
<accession>A0A402TR29</accession>
<name>A0A402TR29_SALER</name>
<dbReference type="PROSITE" id="PS51257">
    <property type="entry name" value="PROKAR_LIPOPROTEIN"/>
    <property type="match status" value="1"/>
</dbReference>